<protein>
    <submittedName>
        <fullName evidence="1">Uncharacterized protein</fullName>
    </submittedName>
</protein>
<sequence>MESLKVVYSIKKFAPFVVIEFSKISCIDPDLVSSLDELMKDETSKEIFESINLLLEYYKDITDVIGIKEFEDGYFLSSKREFMKQLVSRCLKLSEGDLTFFEFLLVCVYICRFSECIYAKYRCCKILKVIADCLEAVYCRKYFEYFQEHRGFLGLADFCRNLNNCKPSVKYADADGECITHFPGAVDPERNEKVKNLRYLNHVDNVTSINILENKLLQETMQEDYKCFISSRPDHSEDFLIDMRQVGEMAQDDEMEGCEAVPEKMNQTGIRCDHCRAKCSQYPEDLLNVLKKYERVQVKVRNC</sequence>
<dbReference type="AlphaFoldDB" id="A0A4Y2MAD5"/>
<comment type="caution">
    <text evidence="1">The sequence shown here is derived from an EMBL/GenBank/DDBJ whole genome shotgun (WGS) entry which is preliminary data.</text>
</comment>
<reference evidence="1 3" key="1">
    <citation type="journal article" date="2019" name="Sci. Rep.">
        <title>Orb-weaving spider Araneus ventricosus genome elucidates the spidroin gene catalogue.</title>
        <authorList>
            <person name="Kono N."/>
            <person name="Nakamura H."/>
            <person name="Ohtoshi R."/>
            <person name="Moran D.A.P."/>
            <person name="Shinohara A."/>
            <person name="Yoshida Y."/>
            <person name="Fujiwara M."/>
            <person name="Mori M."/>
            <person name="Tomita M."/>
            <person name="Arakawa K."/>
        </authorList>
    </citation>
    <scope>NUCLEOTIDE SEQUENCE [LARGE SCALE GENOMIC DNA]</scope>
</reference>
<evidence type="ECO:0000313" key="2">
    <source>
        <dbReference type="EMBL" id="GBN23384.1"/>
    </source>
</evidence>
<dbReference type="Proteomes" id="UP000499080">
    <property type="component" value="Unassembled WGS sequence"/>
</dbReference>
<name>A0A4Y2MAD5_ARAVE</name>
<gene>
    <name evidence="2" type="ORF">AVEN_4423_1</name>
    <name evidence="1" type="ORF">AVEN_59987_1</name>
</gene>
<dbReference type="EMBL" id="BGPR01006987">
    <property type="protein sequence ID" value="GBN23360.1"/>
    <property type="molecule type" value="Genomic_DNA"/>
</dbReference>
<dbReference type="EMBL" id="BGPR01006989">
    <property type="protein sequence ID" value="GBN23384.1"/>
    <property type="molecule type" value="Genomic_DNA"/>
</dbReference>
<keyword evidence="3" id="KW-1185">Reference proteome</keyword>
<proteinExistence type="predicted"/>
<organism evidence="1 3">
    <name type="scientific">Araneus ventricosus</name>
    <name type="common">Orbweaver spider</name>
    <name type="synonym">Epeira ventricosa</name>
    <dbReference type="NCBI Taxonomy" id="182803"/>
    <lineage>
        <taxon>Eukaryota</taxon>
        <taxon>Metazoa</taxon>
        <taxon>Ecdysozoa</taxon>
        <taxon>Arthropoda</taxon>
        <taxon>Chelicerata</taxon>
        <taxon>Arachnida</taxon>
        <taxon>Araneae</taxon>
        <taxon>Araneomorphae</taxon>
        <taxon>Entelegynae</taxon>
        <taxon>Araneoidea</taxon>
        <taxon>Araneidae</taxon>
        <taxon>Araneus</taxon>
    </lineage>
</organism>
<evidence type="ECO:0000313" key="1">
    <source>
        <dbReference type="EMBL" id="GBN23360.1"/>
    </source>
</evidence>
<evidence type="ECO:0000313" key="3">
    <source>
        <dbReference type="Proteomes" id="UP000499080"/>
    </source>
</evidence>
<accession>A0A4Y2MAD5</accession>